<organism evidence="1">
    <name type="scientific">Salmonella enterica subsp. enterica serovar Stockholm</name>
    <dbReference type="NCBI Taxonomy" id="2565057"/>
    <lineage>
        <taxon>Bacteria</taxon>
        <taxon>Pseudomonadati</taxon>
        <taxon>Pseudomonadota</taxon>
        <taxon>Gammaproteobacteria</taxon>
        <taxon>Enterobacterales</taxon>
        <taxon>Enterobacteriaceae</taxon>
        <taxon>Salmonella</taxon>
    </lineage>
</organism>
<proteinExistence type="predicted"/>
<comment type="caution">
    <text evidence="1">The sequence shown here is derived from an EMBL/GenBank/DDBJ whole genome shotgun (WGS) entry which is preliminary data.</text>
</comment>
<dbReference type="AlphaFoldDB" id="A0A5I8VF04"/>
<protein>
    <recommendedName>
        <fullName evidence="2">Lipoprotein</fullName>
    </recommendedName>
</protein>
<sequence>MVKTLFFILFYSVVGCSMTHSVNLQGENRSLPDNIKSGGFDSVDILCIPSRIQSAMRINQENIEDGYFYKVSIQKIKASPYWSELIKSLNATEIKQIDDLKDLRCAVIFLNKNIKVASIYYDENGKYGAVNATPVIFKGGLYDWINDNFPKLID</sequence>
<dbReference type="EMBL" id="AAHCYL010000029">
    <property type="protein sequence ID" value="EBU7168649.1"/>
    <property type="molecule type" value="Genomic_DNA"/>
</dbReference>
<gene>
    <name evidence="1" type="ORF">DKU92_15440</name>
</gene>
<dbReference type="PROSITE" id="PS51257">
    <property type="entry name" value="PROKAR_LIPOPROTEIN"/>
    <property type="match status" value="1"/>
</dbReference>
<accession>A0A5I8VF04</accession>
<reference evidence="1" key="1">
    <citation type="submission" date="2018-05" db="EMBL/GenBank/DDBJ databases">
        <authorList>
            <person name="Ashton P.M."/>
            <person name="Dallman T."/>
            <person name="Nair S."/>
            <person name="De Pinna E."/>
            <person name="Peters T."/>
            <person name="Grant K."/>
        </authorList>
    </citation>
    <scope>NUCLEOTIDE SEQUENCE</scope>
    <source>
        <strain evidence="1">400311</strain>
    </source>
</reference>
<name>A0A5I8VF04_SALET</name>
<evidence type="ECO:0000313" key="1">
    <source>
        <dbReference type="EMBL" id="EBU7168649.1"/>
    </source>
</evidence>
<evidence type="ECO:0008006" key="2">
    <source>
        <dbReference type="Google" id="ProtNLM"/>
    </source>
</evidence>